<reference evidence="5 6" key="1">
    <citation type="journal article" date="2012" name="Appl. Environ. Microbiol.">
        <title>Short-read sequencing for genomic analysis of the brown rot fungus Fibroporia radiculosa.</title>
        <authorList>
            <person name="Tang J.D."/>
            <person name="Perkins A.D."/>
            <person name="Sonstegard T.S."/>
            <person name="Schroeder S.G."/>
            <person name="Burgess S.C."/>
            <person name="Diehl S.V."/>
        </authorList>
    </citation>
    <scope>NUCLEOTIDE SEQUENCE [LARGE SCALE GENOMIC DNA]</scope>
    <source>
        <strain evidence="5 6">TFFH 294</strain>
    </source>
</reference>
<dbReference type="CDD" id="cd00167">
    <property type="entry name" value="SANT"/>
    <property type="match status" value="1"/>
</dbReference>
<dbReference type="InParanoid" id="J4GFB7"/>
<evidence type="ECO:0000259" key="4">
    <source>
        <dbReference type="PROSITE" id="PS51294"/>
    </source>
</evidence>
<dbReference type="SMART" id="SM00717">
    <property type="entry name" value="SANT"/>
    <property type="match status" value="1"/>
</dbReference>
<dbReference type="InterPro" id="IPR009057">
    <property type="entry name" value="Homeodomain-like_sf"/>
</dbReference>
<dbReference type="Gene3D" id="1.10.10.60">
    <property type="entry name" value="Homeodomain-like"/>
    <property type="match status" value="1"/>
</dbReference>
<dbReference type="GeneID" id="24100389"/>
<organism evidence="5 6">
    <name type="scientific">Fibroporia radiculosa</name>
    <dbReference type="NCBI Taxonomy" id="599839"/>
    <lineage>
        <taxon>Eukaryota</taxon>
        <taxon>Fungi</taxon>
        <taxon>Dikarya</taxon>
        <taxon>Basidiomycota</taxon>
        <taxon>Agaricomycotina</taxon>
        <taxon>Agaricomycetes</taxon>
        <taxon>Polyporales</taxon>
        <taxon>Fibroporiaceae</taxon>
        <taxon>Fibroporia</taxon>
    </lineage>
</organism>
<dbReference type="InterPro" id="IPR017930">
    <property type="entry name" value="Myb_dom"/>
</dbReference>
<dbReference type="Pfam" id="PF23082">
    <property type="entry name" value="Myb_DNA-binding_2"/>
    <property type="match status" value="1"/>
</dbReference>
<evidence type="ECO:0000313" key="5">
    <source>
        <dbReference type="EMBL" id="CCM05478.1"/>
    </source>
</evidence>
<keyword evidence="6" id="KW-1185">Reference proteome</keyword>
<sequence>MEEKRAKTLEALSTFIQSQKALLKRTQEDIHRLQELREEISSNAENTPDSLLRKLASPSFALNNERDITSSVVKNLDWTVFQSCDPTPLRDFASSIRDARAEQGRPHLTQKSELSDLQKLVKDRRESIVDPVLAVYKYLDEPLSDVEEQTQNPEEIRRARERENIRELKKRMINSEAAVPVFAGLRRPVASNGVFIRRDQDDESADVDISLADGTPGLSEAEPSVFENTSEVRMDVDTPATSMTSPASVVSGLPSSYQVTLDRPGRNPQPAKRMREKDSNPAKLSVMHKRARNSLVRSMPKTEVEVPEFPEEPEEPPGKTHNQKRKNKPKSETYKQAWSVSEQHLLERLLEEIPDGEKNRWAKISQAMNGRRTARQVASRVQKYFEKLKRFGVEIGGSSSTARTT</sequence>
<name>J4GFB7_9APHY</name>
<dbReference type="PANTHER" id="PTHR22705">
    <property type="entry name" value="ZINC FINGER, ZZ DOMAIN CONTAINING 3"/>
    <property type="match status" value="1"/>
</dbReference>
<dbReference type="InterPro" id="IPR001005">
    <property type="entry name" value="SANT/Myb"/>
</dbReference>
<dbReference type="OrthoDB" id="424753at2759"/>
<evidence type="ECO:0000256" key="1">
    <source>
        <dbReference type="SAM" id="Coils"/>
    </source>
</evidence>
<feature type="compositionally biased region" description="Acidic residues" evidence="2">
    <location>
        <begin position="305"/>
        <end position="315"/>
    </location>
</feature>
<gene>
    <name evidence="5" type="ORF">FIBRA_07699</name>
</gene>
<dbReference type="RefSeq" id="XP_012184761.1">
    <property type="nucleotide sequence ID" value="XM_012329371.1"/>
</dbReference>
<dbReference type="AlphaFoldDB" id="J4GFB7"/>
<protein>
    <submittedName>
        <fullName evidence="5">Uncharacterized protein</fullName>
    </submittedName>
</protein>
<feature type="domain" description="Myb-like" evidence="3">
    <location>
        <begin position="330"/>
        <end position="385"/>
    </location>
</feature>
<evidence type="ECO:0000256" key="2">
    <source>
        <dbReference type="SAM" id="MobiDB-lite"/>
    </source>
</evidence>
<dbReference type="STRING" id="599839.J4GFB7"/>
<dbReference type="InterPro" id="IPR037830">
    <property type="entry name" value="ZZZ3"/>
</dbReference>
<dbReference type="PROSITE" id="PS51294">
    <property type="entry name" value="HTH_MYB"/>
    <property type="match status" value="1"/>
</dbReference>
<accession>J4GFB7</accession>
<dbReference type="SUPFAM" id="SSF46689">
    <property type="entry name" value="Homeodomain-like"/>
    <property type="match status" value="1"/>
</dbReference>
<dbReference type="Proteomes" id="UP000006352">
    <property type="component" value="Unassembled WGS sequence"/>
</dbReference>
<feature type="coiled-coil region" evidence="1">
    <location>
        <begin position="16"/>
        <end position="43"/>
    </location>
</feature>
<dbReference type="PROSITE" id="PS50090">
    <property type="entry name" value="MYB_LIKE"/>
    <property type="match status" value="1"/>
</dbReference>
<feature type="domain" description="HTH myb-type" evidence="4">
    <location>
        <begin position="335"/>
        <end position="389"/>
    </location>
</feature>
<evidence type="ECO:0000259" key="3">
    <source>
        <dbReference type="PROSITE" id="PS50090"/>
    </source>
</evidence>
<feature type="region of interest" description="Disordered" evidence="2">
    <location>
        <begin position="238"/>
        <end position="337"/>
    </location>
</feature>
<dbReference type="PANTHER" id="PTHR22705:SF0">
    <property type="entry name" value="ZZ-TYPE ZINC FINGER-CONTAINING PROTEIN 3"/>
    <property type="match status" value="1"/>
</dbReference>
<proteinExistence type="predicted"/>
<keyword evidence="1" id="KW-0175">Coiled coil</keyword>
<dbReference type="EMBL" id="HE797192">
    <property type="protein sequence ID" value="CCM05478.1"/>
    <property type="molecule type" value="Genomic_DNA"/>
</dbReference>
<dbReference type="HOGENOM" id="CLU_039073_0_0_1"/>
<evidence type="ECO:0000313" key="6">
    <source>
        <dbReference type="Proteomes" id="UP000006352"/>
    </source>
</evidence>
<feature type="compositionally biased region" description="Polar residues" evidence="2">
    <location>
        <begin position="239"/>
        <end position="259"/>
    </location>
</feature>